<keyword evidence="3" id="KW-0964">Secreted</keyword>
<comment type="caution">
    <text evidence="4">The sequence shown here is derived from an EMBL/GenBank/DDBJ whole genome shotgun (WGS) entry which is preliminary data.</text>
</comment>
<dbReference type="EMBL" id="MU842875">
    <property type="protein sequence ID" value="KAK2028612.1"/>
    <property type="molecule type" value="Genomic_DNA"/>
</dbReference>
<name>A0AAD9HIE8_9PEZI</name>
<evidence type="ECO:0000256" key="1">
    <source>
        <dbReference type="ARBA" id="ARBA00004613"/>
    </source>
</evidence>
<evidence type="ECO:0008006" key="6">
    <source>
        <dbReference type="Google" id="ProtNLM"/>
    </source>
</evidence>
<dbReference type="AlphaFoldDB" id="A0AAD9HIE8"/>
<gene>
    <name evidence="4" type="ORF">LX32DRAFT_639812</name>
</gene>
<comment type="subcellular location">
    <subcellularLocation>
        <location evidence="1">Secreted</location>
    </subcellularLocation>
</comment>
<organism evidence="4 5">
    <name type="scientific">Colletotrichum zoysiae</name>
    <dbReference type="NCBI Taxonomy" id="1216348"/>
    <lineage>
        <taxon>Eukaryota</taxon>
        <taxon>Fungi</taxon>
        <taxon>Dikarya</taxon>
        <taxon>Ascomycota</taxon>
        <taxon>Pezizomycotina</taxon>
        <taxon>Sordariomycetes</taxon>
        <taxon>Hypocreomycetidae</taxon>
        <taxon>Glomerellales</taxon>
        <taxon>Glomerellaceae</taxon>
        <taxon>Colletotrichum</taxon>
        <taxon>Colletotrichum graminicola species complex</taxon>
    </lineage>
</organism>
<evidence type="ECO:0000256" key="2">
    <source>
        <dbReference type="ARBA" id="ARBA00010421"/>
    </source>
</evidence>
<protein>
    <recommendedName>
        <fullName evidence="6">EPL1 protein</fullName>
    </recommendedName>
</protein>
<evidence type="ECO:0000313" key="4">
    <source>
        <dbReference type="EMBL" id="KAK2028612.1"/>
    </source>
</evidence>
<proteinExistence type="inferred from homology"/>
<dbReference type="InterPro" id="IPR010829">
    <property type="entry name" value="Cerato-platanin"/>
</dbReference>
<accession>A0AAD9HIE8</accession>
<dbReference type="Pfam" id="PF07249">
    <property type="entry name" value="Cerato-platanin"/>
    <property type="match status" value="1"/>
</dbReference>
<dbReference type="InterPro" id="IPR036908">
    <property type="entry name" value="RlpA-like_sf"/>
</dbReference>
<reference evidence="4" key="1">
    <citation type="submission" date="2021-06" db="EMBL/GenBank/DDBJ databases">
        <title>Comparative genomics, transcriptomics and evolutionary studies reveal genomic signatures of adaptation to plant cell wall in hemibiotrophic fungi.</title>
        <authorList>
            <consortium name="DOE Joint Genome Institute"/>
            <person name="Baroncelli R."/>
            <person name="Diaz J.F."/>
            <person name="Benocci T."/>
            <person name="Peng M."/>
            <person name="Battaglia E."/>
            <person name="Haridas S."/>
            <person name="Andreopoulos W."/>
            <person name="Labutti K."/>
            <person name="Pangilinan J."/>
            <person name="Floch G.L."/>
            <person name="Makela M.R."/>
            <person name="Henrissat B."/>
            <person name="Grigoriev I.V."/>
            <person name="Crouch J.A."/>
            <person name="De Vries R.P."/>
            <person name="Sukno S.A."/>
            <person name="Thon M.R."/>
        </authorList>
    </citation>
    <scope>NUCLEOTIDE SEQUENCE</scope>
    <source>
        <strain evidence="4">MAFF235873</strain>
    </source>
</reference>
<dbReference type="Gene3D" id="2.40.40.10">
    <property type="entry name" value="RlpA-like domain"/>
    <property type="match status" value="1"/>
</dbReference>
<evidence type="ECO:0000313" key="5">
    <source>
        <dbReference type="Proteomes" id="UP001232148"/>
    </source>
</evidence>
<dbReference type="Proteomes" id="UP001232148">
    <property type="component" value="Unassembled WGS sequence"/>
</dbReference>
<sequence length="113" mass="12826">MFQACSPKYDDWLLQKNTPPRIVTIPSITGWEHPGCMTCWMVTWEIGQERRFSLAMNGSSDSFVTSLTGMNSLTTGQAKNFNYLEPLEREATRVRLRSCAGMAGSRKETRDEL</sequence>
<dbReference type="GO" id="GO:0005576">
    <property type="term" value="C:extracellular region"/>
    <property type="evidence" value="ECO:0007669"/>
    <property type="project" value="UniProtKB-SubCell"/>
</dbReference>
<keyword evidence="5" id="KW-1185">Reference proteome</keyword>
<comment type="similarity">
    <text evidence="2">Belongs to the cerato-platanin family.</text>
</comment>
<evidence type="ECO:0000256" key="3">
    <source>
        <dbReference type="ARBA" id="ARBA00022525"/>
    </source>
</evidence>